<feature type="compositionally biased region" description="Low complexity" evidence="2">
    <location>
        <begin position="486"/>
        <end position="499"/>
    </location>
</feature>
<feature type="coiled-coil region" evidence="1">
    <location>
        <begin position="594"/>
        <end position="635"/>
    </location>
</feature>
<proteinExistence type="predicted"/>
<feature type="region of interest" description="Disordered" evidence="2">
    <location>
        <begin position="101"/>
        <end position="187"/>
    </location>
</feature>
<dbReference type="Proteomes" id="UP000254866">
    <property type="component" value="Unassembled WGS sequence"/>
</dbReference>
<evidence type="ECO:0000313" key="4">
    <source>
        <dbReference type="Proteomes" id="UP000254866"/>
    </source>
</evidence>
<accession>A0A370TG66</accession>
<feature type="region of interest" description="Disordered" evidence="2">
    <location>
        <begin position="472"/>
        <end position="508"/>
    </location>
</feature>
<dbReference type="RefSeq" id="XP_031867165.1">
    <property type="nucleotide sequence ID" value="XM_032016874.1"/>
</dbReference>
<keyword evidence="1" id="KW-0175">Coiled coil</keyword>
<sequence length="712" mass="77605">MEKNMDAAPATESCCLIDKEKQEHELVISETRADRLVALQGMASLKPTSTLKGEGTNVLGVKEVGGDTTIGNDGAKSVETDQGDIAKKLVNSQRPIMSALQHVPASEDIRGKGSNTKGGEDKSECLGEAGIKAEKSDESEVTNEATSSQQPIAPSLGTVSVSEKLKRKALDSKEPQSNDTDSQQDWVKRTKLDEVDIKNDAANNQQPIMTSPGTTSLSKGLNAKPLSTEDAVSKKADMLNLTDSIQNLVIEEDKSTIVGVGVGLGRFKRGAIKNKYGQFNSSRLSSIRKARIPSWTAPAATPEAKIDESILQILSFMKSASEQQDDSPGADQDGQFKAFLGANKEIVRWWRVLEGGKFRGRPKTTMAENVDCIHAILVAWSDDTDTCGSWVSQAMELTELCLAFARGWEALTGKKLGVPEWFDMNNDTNKTPEGGTVAEIDENMEYIHPKSIDMNKDNGLAKTGCHVQVGSTISTPQETTSPQKRQLSQTTSTQQKTSSEPIDSSTTHFRAYAPSATREEISHLHRRLSKIEDLLINQHTTEQTIIRVLEMQQLMIQDITDAIFGDITKPNPLDSEERNMAKRTGLLMMNKSLADNKVTKISALEEENNKLKIEIEKLKAARQAEDSNAEQEVQKLKQVVGVLCAHLPMESESKDEKTWTDEAWDGAMEMYWPQGDPTQTGGSGLGAEDMPMIYQAGRGQAGGSGIGSCAIM</sequence>
<organism evidence="3 4">
    <name type="scientific">Venustampulla echinocandica</name>
    <dbReference type="NCBI Taxonomy" id="2656787"/>
    <lineage>
        <taxon>Eukaryota</taxon>
        <taxon>Fungi</taxon>
        <taxon>Dikarya</taxon>
        <taxon>Ascomycota</taxon>
        <taxon>Pezizomycotina</taxon>
        <taxon>Leotiomycetes</taxon>
        <taxon>Helotiales</taxon>
        <taxon>Pleuroascaceae</taxon>
        <taxon>Venustampulla</taxon>
    </lineage>
</organism>
<comment type="caution">
    <text evidence="3">The sequence shown here is derived from an EMBL/GenBank/DDBJ whole genome shotgun (WGS) entry which is preliminary data.</text>
</comment>
<dbReference type="GeneID" id="43601100"/>
<evidence type="ECO:0000256" key="2">
    <source>
        <dbReference type="SAM" id="MobiDB-lite"/>
    </source>
</evidence>
<dbReference type="OrthoDB" id="3539496at2759"/>
<feature type="compositionally biased region" description="Polar residues" evidence="2">
    <location>
        <begin position="142"/>
        <end position="161"/>
    </location>
</feature>
<dbReference type="STRING" id="2656787.A0A370TG66"/>
<dbReference type="EMBL" id="NPIC01000008">
    <property type="protein sequence ID" value="RDL33883.1"/>
    <property type="molecule type" value="Genomic_DNA"/>
</dbReference>
<keyword evidence="4" id="KW-1185">Reference proteome</keyword>
<gene>
    <name evidence="3" type="ORF">BP5553_08251</name>
</gene>
<dbReference type="AlphaFoldDB" id="A0A370TG66"/>
<reference evidence="3 4" key="1">
    <citation type="journal article" date="2018" name="IMA Fungus">
        <title>IMA Genome-F 9: Draft genome sequence of Annulohypoxylon stygium, Aspergillus mulundensis, Berkeleyomyces basicola (syn. Thielaviopsis basicola), Ceratocystis smalleyi, two Cercospora beticola strains, Coleophoma cylindrospora, Fusarium fracticaudum, Phialophora cf. hyalina, and Morchella septimelata.</title>
        <authorList>
            <person name="Wingfield B.D."/>
            <person name="Bills G.F."/>
            <person name="Dong Y."/>
            <person name="Huang W."/>
            <person name="Nel W.J."/>
            <person name="Swalarsk-Parry B.S."/>
            <person name="Vaghefi N."/>
            <person name="Wilken P.M."/>
            <person name="An Z."/>
            <person name="de Beer Z.W."/>
            <person name="De Vos L."/>
            <person name="Chen L."/>
            <person name="Duong T.A."/>
            <person name="Gao Y."/>
            <person name="Hammerbacher A."/>
            <person name="Kikkert J.R."/>
            <person name="Li Y."/>
            <person name="Li H."/>
            <person name="Li K."/>
            <person name="Li Q."/>
            <person name="Liu X."/>
            <person name="Ma X."/>
            <person name="Naidoo K."/>
            <person name="Pethybridge S.J."/>
            <person name="Sun J."/>
            <person name="Steenkamp E.T."/>
            <person name="van der Nest M.A."/>
            <person name="van Wyk S."/>
            <person name="Wingfield M.J."/>
            <person name="Xiong C."/>
            <person name="Yue Q."/>
            <person name="Zhang X."/>
        </authorList>
    </citation>
    <scope>NUCLEOTIDE SEQUENCE [LARGE SCALE GENOMIC DNA]</scope>
    <source>
        <strain evidence="3 4">BP 5553</strain>
    </source>
</reference>
<feature type="compositionally biased region" description="Polar residues" evidence="2">
    <location>
        <begin position="472"/>
        <end position="485"/>
    </location>
</feature>
<feature type="compositionally biased region" description="Basic and acidic residues" evidence="2">
    <location>
        <begin position="118"/>
        <end position="138"/>
    </location>
</feature>
<name>A0A370TG66_9HELO</name>
<evidence type="ECO:0000313" key="3">
    <source>
        <dbReference type="EMBL" id="RDL33883.1"/>
    </source>
</evidence>
<protein>
    <submittedName>
        <fullName evidence="3">Uncharacterized protein</fullName>
    </submittedName>
</protein>
<evidence type="ECO:0000256" key="1">
    <source>
        <dbReference type="SAM" id="Coils"/>
    </source>
</evidence>